<proteinExistence type="predicted"/>
<comment type="caution">
    <text evidence="1">The sequence shown here is derived from an EMBL/GenBank/DDBJ whole genome shotgun (WGS) entry which is preliminary data.</text>
</comment>
<organism evidence="1">
    <name type="scientific">marine sediment metagenome</name>
    <dbReference type="NCBI Taxonomy" id="412755"/>
    <lineage>
        <taxon>unclassified sequences</taxon>
        <taxon>metagenomes</taxon>
        <taxon>ecological metagenomes</taxon>
    </lineage>
</organism>
<dbReference type="EMBL" id="BARU01046730">
    <property type="protein sequence ID" value="GAH92987.1"/>
    <property type="molecule type" value="Genomic_DNA"/>
</dbReference>
<dbReference type="AlphaFoldDB" id="X1JG93"/>
<name>X1JG93_9ZZZZ</name>
<sequence>ADAYLLADSENEQVLRPAWMQLIDKYLLDNHGVVQGEGEGR</sequence>
<evidence type="ECO:0000313" key="1">
    <source>
        <dbReference type="EMBL" id="GAH92987.1"/>
    </source>
</evidence>
<accession>X1JG93</accession>
<gene>
    <name evidence="1" type="ORF">S03H2_70354</name>
</gene>
<protein>
    <submittedName>
        <fullName evidence="1">Uncharacterized protein</fullName>
    </submittedName>
</protein>
<feature type="non-terminal residue" evidence="1">
    <location>
        <position position="1"/>
    </location>
</feature>
<reference evidence="1" key="1">
    <citation type="journal article" date="2014" name="Front. Microbiol.">
        <title>High frequency of phylogenetically diverse reductive dehalogenase-homologous genes in deep subseafloor sedimentary metagenomes.</title>
        <authorList>
            <person name="Kawai M."/>
            <person name="Futagami T."/>
            <person name="Toyoda A."/>
            <person name="Takaki Y."/>
            <person name="Nishi S."/>
            <person name="Hori S."/>
            <person name="Arai W."/>
            <person name="Tsubouchi T."/>
            <person name="Morono Y."/>
            <person name="Uchiyama I."/>
            <person name="Ito T."/>
            <person name="Fujiyama A."/>
            <person name="Inagaki F."/>
            <person name="Takami H."/>
        </authorList>
    </citation>
    <scope>NUCLEOTIDE SEQUENCE</scope>
    <source>
        <strain evidence="1">Expedition CK06-06</strain>
    </source>
</reference>